<reference evidence="2" key="1">
    <citation type="submission" date="2016-04" db="EMBL/GenBank/DDBJ databases">
        <title>Cephalotus genome sequencing.</title>
        <authorList>
            <person name="Fukushima K."/>
            <person name="Hasebe M."/>
            <person name="Fang X."/>
        </authorList>
    </citation>
    <scope>NUCLEOTIDE SEQUENCE [LARGE SCALE GENOMIC DNA]</scope>
    <source>
        <strain evidence="2">cv. St1</strain>
    </source>
</reference>
<protein>
    <recommendedName>
        <fullName evidence="3">Exo_endo_phos domain-containing protein</fullName>
    </recommendedName>
</protein>
<dbReference type="Proteomes" id="UP000187406">
    <property type="component" value="Unassembled WGS sequence"/>
</dbReference>
<dbReference type="InParanoid" id="A0A1Q3DCZ9"/>
<dbReference type="InterPro" id="IPR036691">
    <property type="entry name" value="Endo/exonu/phosph_ase_sf"/>
</dbReference>
<dbReference type="SUPFAM" id="SSF56219">
    <property type="entry name" value="DNase I-like"/>
    <property type="match status" value="1"/>
</dbReference>
<evidence type="ECO:0000313" key="1">
    <source>
        <dbReference type="EMBL" id="GAV90354.1"/>
    </source>
</evidence>
<dbReference type="PANTHER" id="PTHR33710">
    <property type="entry name" value="BNAC02G09200D PROTEIN"/>
    <property type="match status" value="1"/>
</dbReference>
<dbReference type="EMBL" id="BDDD01006176">
    <property type="protein sequence ID" value="GAV90354.1"/>
    <property type="molecule type" value="Genomic_DNA"/>
</dbReference>
<dbReference type="Gene3D" id="3.60.10.10">
    <property type="entry name" value="Endonuclease/exonuclease/phosphatase"/>
    <property type="match status" value="1"/>
</dbReference>
<sequence length="277" mass="31757">MGDFNVTRYEAEHSSSRIITKAMNEFNKAIISAEQEDLKGSALMYTWSNMRCDTYAHFHPPGISDHSPITIHLRNRQQYRGRSFKFINSWVNNKSFLQVVSQEWEKGYAGSPLIVVHKKLKSLKGHLKVFSTRPDTIGAGLRARLLLVQQAIYVGVGGPNALDQERQLRVEVRNAARDEESLLKQKSRIQWLKEGDSNTAFFHRAVMVRQSKNHLVRIKDEQGNWLVDEDIARVGVNHFTNIMGMIDKCAGWNYNLYGYDKQIAEEYKATLGCPVTR</sequence>
<evidence type="ECO:0008006" key="3">
    <source>
        <dbReference type="Google" id="ProtNLM"/>
    </source>
</evidence>
<dbReference type="AlphaFoldDB" id="A0A1Q3DCZ9"/>
<proteinExistence type="predicted"/>
<accession>A0A1Q3DCZ9</accession>
<gene>
    <name evidence="1" type="ORF">CFOL_v3_33763</name>
</gene>
<dbReference type="PANTHER" id="PTHR33710:SF79">
    <property type="entry name" value="OS06G0205337 PROTEIN"/>
    <property type="match status" value="1"/>
</dbReference>
<keyword evidence="2" id="KW-1185">Reference proteome</keyword>
<comment type="caution">
    <text evidence="1">The sequence shown here is derived from an EMBL/GenBank/DDBJ whole genome shotgun (WGS) entry which is preliminary data.</text>
</comment>
<organism evidence="1 2">
    <name type="scientific">Cephalotus follicularis</name>
    <name type="common">Albany pitcher plant</name>
    <dbReference type="NCBI Taxonomy" id="3775"/>
    <lineage>
        <taxon>Eukaryota</taxon>
        <taxon>Viridiplantae</taxon>
        <taxon>Streptophyta</taxon>
        <taxon>Embryophyta</taxon>
        <taxon>Tracheophyta</taxon>
        <taxon>Spermatophyta</taxon>
        <taxon>Magnoliopsida</taxon>
        <taxon>eudicotyledons</taxon>
        <taxon>Gunneridae</taxon>
        <taxon>Pentapetalae</taxon>
        <taxon>rosids</taxon>
        <taxon>fabids</taxon>
        <taxon>Oxalidales</taxon>
        <taxon>Cephalotaceae</taxon>
        <taxon>Cephalotus</taxon>
    </lineage>
</organism>
<dbReference type="OrthoDB" id="1112801at2759"/>
<evidence type="ECO:0000313" key="2">
    <source>
        <dbReference type="Proteomes" id="UP000187406"/>
    </source>
</evidence>
<name>A0A1Q3DCZ9_CEPFO</name>